<evidence type="ECO:0000256" key="5">
    <source>
        <dbReference type="SAM" id="MobiDB-lite"/>
    </source>
</evidence>
<dbReference type="PANTHER" id="PTHR46531:SF1">
    <property type="entry name" value="ZINC TRANSPORTER 6"/>
    <property type="match status" value="1"/>
</dbReference>
<feature type="compositionally biased region" description="Pro residues" evidence="5">
    <location>
        <begin position="201"/>
        <end position="210"/>
    </location>
</feature>
<feature type="transmembrane region" description="Helical" evidence="6">
    <location>
        <begin position="490"/>
        <end position="511"/>
    </location>
</feature>
<keyword evidence="6" id="KW-0812">Transmembrane</keyword>
<dbReference type="Proteomes" id="UP001218188">
    <property type="component" value="Unassembled WGS sequence"/>
</dbReference>
<organism evidence="7 8">
    <name type="scientific">Mycena alexandri</name>
    <dbReference type="NCBI Taxonomy" id="1745969"/>
    <lineage>
        <taxon>Eukaryota</taxon>
        <taxon>Fungi</taxon>
        <taxon>Dikarya</taxon>
        <taxon>Basidiomycota</taxon>
        <taxon>Agaricomycotina</taxon>
        <taxon>Agaricomycetes</taxon>
        <taxon>Agaricomycetidae</taxon>
        <taxon>Agaricales</taxon>
        <taxon>Marasmiineae</taxon>
        <taxon>Mycenaceae</taxon>
        <taxon>Mycena</taxon>
    </lineage>
</organism>
<protein>
    <submittedName>
        <fullName evidence="7">Uncharacterized protein</fullName>
    </submittedName>
</protein>
<feature type="transmembrane region" description="Helical" evidence="6">
    <location>
        <begin position="312"/>
        <end position="332"/>
    </location>
</feature>
<dbReference type="AlphaFoldDB" id="A0AAD6TF89"/>
<feature type="compositionally biased region" description="Basic residues" evidence="5">
    <location>
        <begin position="217"/>
        <end position="226"/>
    </location>
</feature>
<accession>A0AAD6TF89</accession>
<evidence type="ECO:0000256" key="6">
    <source>
        <dbReference type="SAM" id="Phobius"/>
    </source>
</evidence>
<feature type="compositionally biased region" description="Low complexity" evidence="5">
    <location>
        <begin position="123"/>
        <end position="137"/>
    </location>
</feature>
<keyword evidence="6" id="KW-0472">Membrane</keyword>
<dbReference type="GO" id="GO:0005794">
    <property type="term" value="C:Golgi apparatus"/>
    <property type="evidence" value="ECO:0007669"/>
    <property type="project" value="TreeGrafter"/>
</dbReference>
<evidence type="ECO:0000256" key="1">
    <source>
        <dbReference type="ARBA" id="ARBA00004127"/>
    </source>
</evidence>
<keyword evidence="2" id="KW-0813">Transport</keyword>
<feature type="region of interest" description="Disordered" evidence="5">
    <location>
        <begin position="189"/>
        <end position="227"/>
    </location>
</feature>
<feature type="region of interest" description="Disordered" evidence="5">
    <location>
        <begin position="1"/>
        <end position="174"/>
    </location>
</feature>
<name>A0AAD6TF89_9AGAR</name>
<evidence type="ECO:0000256" key="4">
    <source>
        <dbReference type="ARBA" id="ARBA00023065"/>
    </source>
</evidence>
<feature type="compositionally biased region" description="Polar residues" evidence="5">
    <location>
        <begin position="47"/>
        <end position="62"/>
    </location>
</feature>
<proteinExistence type="predicted"/>
<gene>
    <name evidence="7" type="ORF">C8F04DRAFT_1333585</name>
</gene>
<evidence type="ECO:0000313" key="7">
    <source>
        <dbReference type="EMBL" id="KAJ7045496.1"/>
    </source>
</evidence>
<feature type="transmembrane region" description="Helical" evidence="6">
    <location>
        <begin position="391"/>
        <end position="410"/>
    </location>
</feature>
<dbReference type="InterPro" id="IPR052005">
    <property type="entry name" value="CDF_SLC30A"/>
</dbReference>
<dbReference type="PANTHER" id="PTHR46531">
    <property type="entry name" value="ZINC TRANSPORTER 6"/>
    <property type="match status" value="1"/>
</dbReference>
<feature type="compositionally biased region" description="Low complexity" evidence="5">
    <location>
        <begin position="15"/>
        <end position="28"/>
    </location>
</feature>
<dbReference type="EMBL" id="JARJCM010000004">
    <property type="protein sequence ID" value="KAJ7045496.1"/>
    <property type="molecule type" value="Genomic_DNA"/>
</dbReference>
<comment type="subcellular location">
    <subcellularLocation>
        <location evidence="1">Endomembrane system</location>
        <topology evidence="1">Multi-pass membrane protein</topology>
    </subcellularLocation>
</comment>
<sequence>MSSGDPRRHLRRRSSVSSDSDSENVVVVTPPSDSTPELMGPPGRIRVQSTPQQPRHQRNASISGLPLNIAPPPSAGPYRTAYPASPFRNSFAHTRTRSFSSPFSPPLPSPLSTSTSFADQMGPTLSTSQSAPSQTTSDEPPKSPLSPQSRRHSRIHSRNLSVFFPRPGALPQHTIDEDGAQELEVPPTLGAGFTFGKTPPGEAPVAPPLTPSTSATRRGHHHKHSVSHSLFSFLEPHAAENQSLVTQPTPTPVSPWMPISPFVGETHKPMPEVFAQRPPPTPFLAAATAQFFLGGTLWVQGQQTGSLAVTALGYWAVFDAMGVAIPHLTLVVSKPYAAARTLPVLLFAQSVYLMFSAVYVCKEALEHLLLSASAGDGHHHHAGDEAAGIDFPVISTFLAFIALALTALTLDNHARLVALAGNRIPPLRLLLTKVPAYNTTPPPDPTAPPARALSNPYALTPLALSLSILLTATVAPAIHHRMLDLGAAGLGSAATFAAAYRACTVLGAVLLQTAPPRGARGGRMEAFLRAMRDVERHPQVLHLPAPHIWQLAATAGAGGGEKAGAEERSDALVVTLELHVRAALPDDDVLALTRWVRERIVAALGMGGGDARGPGRGEAEVTVGIVRG</sequence>
<evidence type="ECO:0000256" key="2">
    <source>
        <dbReference type="ARBA" id="ARBA00022448"/>
    </source>
</evidence>
<keyword evidence="8" id="KW-1185">Reference proteome</keyword>
<feature type="transmembrane region" description="Helical" evidence="6">
    <location>
        <begin position="344"/>
        <end position="360"/>
    </location>
</feature>
<keyword evidence="6" id="KW-1133">Transmembrane helix</keyword>
<dbReference type="GO" id="GO:0006829">
    <property type="term" value="P:zinc ion transport"/>
    <property type="evidence" value="ECO:0007669"/>
    <property type="project" value="TreeGrafter"/>
</dbReference>
<evidence type="ECO:0000256" key="3">
    <source>
        <dbReference type="ARBA" id="ARBA00022833"/>
    </source>
</evidence>
<keyword evidence="4" id="KW-0406">Ion transport</keyword>
<evidence type="ECO:0000313" key="8">
    <source>
        <dbReference type="Proteomes" id="UP001218188"/>
    </source>
</evidence>
<feature type="transmembrane region" description="Helical" evidence="6">
    <location>
        <begin position="457"/>
        <end position="478"/>
    </location>
</feature>
<keyword evidence="3" id="KW-0862">Zinc</keyword>
<reference evidence="7" key="1">
    <citation type="submission" date="2023-03" db="EMBL/GenBank/DDBJ databases">
        <title>Massive genome expansion in bonnet fungi (Mycena s.s.) driven by repeated elements and novel gene families across ecological guilds.</title>
        <authorList>
            <consortium name="Lawrence Berkeley National Laboratory"/>
            <person name="Harder C.B."/>
            <person name="Miyauchi S."/>
            <person name="Viragh M."/>
            <person name="Kuo A."/>
            <person name="Thoen E."/>
            <person name="Andreopoulos B."/>
            <person name="Lu D."/>
            <person name="Skrede I."/>
            <person name="Drula E."/>
            <person name="Henrissat B."/>
            <person name="Morin E."/>
            <person name="Kohler A."/>
            <person name="Barry K."/>
            <person name="LaButti K."/>
            <person name="Morin E."/>
            <person name="Salamov A."/>
            <person name="Lipzen A."/>
            <person name="Mereny Z."/>
            <person name="Hegedus B."/>
            <person name="Baldrian P."/>
            <person name="Stursova M."/>
            <person name="Weitz H."/>
            <person name="Taylor A."/>
            <person name="Grigoriev I.V."/>
            <person name="Nagy L.G."/>
            <person name="Martin F."/>
            <person name="Kauserud H."/>
        </authorList>
    </citation>
    <scope>NUCLEOTIDE SEQUENCE</scope>
    <source>
        <strain evidence="7">CBHHK200</strain>
    </source>
</reference>
<comment type="caution">
    <text evidence="7">The sequence shown here is derived from an EMBL/GenBank/DDBJ whole genome shotgun (WGS) entry which is preliminary data.</text>
</comment>